<feature type="compositionally biased region" description="Polar residues" evidence="1">
    <location>
        <begin position="13"/>
        <end position="36"/>
    </location>
</feature>
<sequence length="72" mass="7992">MANPVVKKDKRNNLFSKKPSLNPQSVPNKQSLFNRPSVSQKSSVKKSGRKSQPDKSYSKTFTGKDGPPAYKP</sequence>
<dbReference type="AlphaFoldDB" id="A0A9D4LU56"/>
<evidence type="ECO:0000313" key="3">
    <source>
        <dbReference type="Proteomes" id="UP000828390"/>
    </source>
</evidence>
<feature type="region of interest" description="Disordered" evidence="1">
    <location>
        <begin position="1"/>
        <end position="72"/>
    </location>
</feature>
<keyword evidence="3" id="KW-1185">Reference proteome</keyword>
<dbReference type="Proteomes" id="UP000828390">
    <property type="component" value="Unassembled WGS sequence"/>
</dbReference>
<comment type="caution">
    <text evidence="2">The sequence shown here is derived from an EMBL/GenBank/DDBJ whole genome shotgun (WGS) entry which is preliminary data.</text>
</comment>
<reference evidence="2" key="1">
    <citation type="journal article" date="2019" name="bioRxiv">
        <title>The Genome of the Zebra Mussel, Dreissena polymorpha: A Resource for Invasive Species Research.</title>
        <authorList>
            <person name="McCartney M.A."/>
            <person name="Auch B."/>
            <person name="Kono T."/>
            <person name="Mallez S."/>
            <person name="Zhang Y."/>
            <person name="Obille A."/>
            <person name="Becker A."/>
            <person name="Abrahante J.E."/>
            <person name="Garbe J."/>
            <person name="Badalamenti J.P."/>
            <person name="Herman A."/>
            <person name="Mangelson H."/>
            <person name="Liachko I."/>
            <person name="Sullivan S."/>
            <person name="Sone E.D."/>
            <person name="Koren S."/>
            <person name="Silverstein K.A.T."/>
            <person name="Beckman K.B."/>
            <person name="Gohl D.M."/>
        </authorList>
    </citation>
    <scope>NUCLEOTIDE SEQUENCE</scope>
    <source>
        <strain evidence="2">Duluth1</strain>
        <tissue evidence="2">Whole animal</tissue>
    </source>
</reference>
<evidence type="ECO:0000256" key="1">
    <source>
        <dbReference type="SAM" id="MobiDB-lite"/>
    </source>
</evidence>
<reference evidence="2" key="2">
    <citation type="submission" date="2020-11" db="EMBL/GenBank/DDBJ databases">
        <authorList>
            <person name="McCartney M.A."/>
            <person name="Auch B."/>
            <person name="Kono T."/>
            <person name="Mallez S."/>
            <person name="Becker A."/>
            <person name="Gohl D.M."/>
            <person name="Silverstein K.A.T."/>
            <person name="Koren S."/>
            <person name="Bechman K.B."/>
            <person name="Herman A."/>
            <person name="Abrahante J.E."/>
            <person name="Garbe J."/>
        </authorList>
    </citation>
    <scope>NUCLEOTIDE SEQUENCE</scope>
    <source>
        <strain evidence="2">Duluth1</strain>
        <tissue evidence="2">Whole animal</tissue>
    </source>
</reference>
<accession>A0A9D4LU56</accession>
<name>A0A9D4LU56_DREPO</name>
<gene>
    <name evidence="2" type="ORF">DPMN_025906</name>
</gene>
<organism evidence="2 3">
    <name type="scientific">Dreissena polymorpha</name>
    <name type="common">Zebra mussel</name>
    <name type="synonym">Mytilus polymorpha</name>
    <dbReference type="NCBI Taxonomy" id="45954"/>
    <lineage>
        <taxon>Eukaryota</taxon>
        <taxon>Metazoa</taxon>
        <taxon>Spiralia</taxon>
        <taxon>Lophotrochozoa</taxon>
        <taxon>Mollusca</taxon>
        <taxon>Bivalvia</taxon>
        <taxon>Autobranchia</taxon>
        <taxon>Heteroconchia</taxon>
        <taxon>Euheterodonta</taxon>
        <taxon>Imparidentia</taxon>
        <taxon>Neoheterodontei</taxon>
        <taxon>Myida</taxon>
        <taxon>Dreissenoidea</taxon>
        <taxon>Dreissenidae</taxon>
        <taxon>Dreissena</taxon>
    </lineage>
</organism>
<protein>
    <submittedName>
        <fullName evidence="2">Uncharacterized protein</fullName>
    </submittedName>
</protein>
<proteinExistence type="predicted"/>
<dbReference type="EMBL" id="JAIWYP010000002">
    <property type="protein sequence ID" value="KAH3862931.1"/>
    <property type="molecule type" value="Genomic_DNA"/>
</dbReference>
<evidence type="ECO:0000313" key="2">
    <source>
        <dbReference type="EMBL" id="KAH3862931.1"/>
    </source>
</evidence>